<reference evidence="3" key="1">
    <citation type="submission" date="2017-02" db="UniProtKB">
        <authorList>
            <consortium name="WormBaseParasite"/>
        </authorList>
    </citation>
    <scope>IDENTIFICATION</scope>
</reference>
<evidence type="ECO:0000256" key="1">
    <source>
        <dbReference type="SAM" id="Phobius"/>
    </source>
</evidence>
<dbReference type="AlphaFoldDB" id="A0A0N5B8X0"/>
<proteinExistence type="predicted"/>
<name>A0A0N5B8X0_STREA</name>
<feature type="transmembrane region" description="Helical" evidence="1">
    <location>
        <begin position="54"/>
        <end position="71"/>
    </location>
</feature>
<organism evidence="2 3">
    <name type="scientific">Strongyloides papillosus</name>
    <name type="common">Intestinal threadworm</name>
    <dbReference type="NCBI Taxonomy" id="174720"/>
    <lineage>
        <taxon>Eukaryota</taxon>
        <taxon>Metazoa</taxon>
        <taxon>Ecdysozoa</taxon>
        <taxon>Nematoda</taxon>
        <taxon>Chromadorea</taxon>
        <taxon>Rhabditida</taxon>
        <taxon>Tylenchina</taxon>
        <taxon>Panagrolaimomorpha</taxon>
        <taxon>Strongyloidoidea</taxon>
        <taxon>Strongyloididae</taxon>
        <taxon>Strongyloides</taxon>
    </lineage>
</organism>
<dbReference type="WBParaSite" id="SPAL_0000249250.1">
    <property type="protein sequence ID" value="SPAL_0000249250.1"/>
    <property type="gene ID" value="SPAL_0000249250"/>
</dbReference>
<keyword evidence="1" id="KW-0472">Membrane</keyword>
<evidence type="ECO:0000313" key="3">
    <source>
        <dbReference type="WBParaSite" id="SPAL_0000249250.1"/>
    </source>
</evidence>
<sequence>MSTIILLFSLFYCINYYRNWRLFQLCKSTIQKRLCIFFELCIIGKLFDCSINTLSASINLLFYLFFFVALYI</sequence>
<evidence type="ECO:0000313" key="2">
    <source>
        <dbReference type="Proteomes" id="UP000046392"/>
    </source>
</evidence>
<keyword evidence="1" id="KW-1133">Transmembrane helix</keyword>
<keyword evidence="2" id="KW-1185">Reference proteome</keyword>
<accession>A0A0N5B8X0</accession>
<keyword evidence="1" id="KW-0812">Transmembrane</keyword>
<dbReference type="Proteomes" id="UP000046392">
    <property type="component" value="Unplaced"/>
</dbReference>
<protein>
    <submittedName>
        <fullName evidence="3">7TM_GPCR_Srx domain-containing protein</fullName>
    </submittedName>
</protein>